<gene>
    <name evidence="2" type="ORF">HUN01_07575</name>
</gene>
<evidence type="ECO:0000313" key="2">
    <source>
        <dbReference type="EMBL" id="QMS87443.1"/>
    </source>
</evidence>
<reference evidence="3" key="1">
    <citation type="submission" date="2020-06" db="EMBL/GenBank/DDBJ databases">
        <title>Nostoc edaphicum CCNP1411 genome.</title>
        <authorList>
            <person name="Fidor A."/>
            <person name="Grabski M."/>
            <person name="Gawor J."/>
            <person name="Gromadka R."/>
            <person name="Wegrzyn G."/>
            <person name="Mazur-Marzec H."/>
        </authorList>
    </citation>
    <scope>NUCLEOTIDE SEQUENCE [LARGE SCALE GENOMIC DNA]</scope>
    <source>
        <strain evidence="3">CCNP1411</strain>
    </source>
</reference>
<dbReference type="PANTHER" id="PTHR37292:SF2">
    <property type="entry name" value="DUF262 DOMAIN-CONTAINING PROTEIN"/>
    <property type="match status" value="1"/>
</dbReference>
<dbReference type="Proteomes" id="UP000514713">
    <property type="component" value="Chromosome"/>
</dbReference>
<dbReference type="Pfam" id="PF03235">
    <property type="entry name" value="GmrSD_N"/>
    <property type="match status" value="1"/>
</dbReference>
<feature type="domain" description="GmrSD restriction endonucleases N-terminal" evidence="1">
    <location>
        <begin position="12"/>
        <end position="218"/>
    </location>
</feature>
<name>A0A7D7QQW5_9NOSO</name>
<dbReference type="AlphaFoldDB" id="A0A7D7QQW5"/>
<evidence type="ECO:0000259" key="1">
    <source>
        <dbReference type="Pfam" id="PF03235"/>
    </source>
</evidence>
<accession>A0A7D7QQW5</accession>
<organism evidence="2 3">
    <name type="scientific">Nostoc edaphicum CCNP1411</name>
    <dbReference type="NCBI Taxonomy" id="1472755"/>
    <lineage>
        <taxon>Bacteria</taxon>
        <taxon>Bacillati</taxon>
        <taxon>Cyanobacteriota</taxon>
        <taxon>Cyanophyceae</taxon>
        <taxon>Nostocales</taxon>
        <taxon>Nostocaceae</taxon>
        <taxon>Nostoc</taxon>
    </lineage>
</organism>
<dbReference type="PANTHER" id="PTHR37292">
    <property type="entry name" value="VNG6097C"/>
    <property type="match status" value="1"/>
</dbReference>
<dbReference type="KEGG" id="ned:HUN01_07575"/>
<keyword evidence="3" id="KW-1185">Reference proteome</keyword>
<dbReference type="InterPro" id="IPR004919">
    <property type="entry name" value="GmrSD_N"/>
</dbReference>
<dbReference type="RefSeq" id="WP_181930755.1">
    <property type="nucleotide sequence ID" value="NZ_CP054698.1"/>
</dbReference>
<proteinExistence type="predicted"/>
<dbReference type="EMBL" id="CP054698">
    <property type="protein sequence ID" value="QMS87443.1"/>
    <property type="molecule type" value="Genomic_DNA"/>
</dbReference>
<evidence type="ECO:0000313" key="3">
    <source>
        <dbReference type="Proteomes" id="UP000514713"/>
    </source>
</evidence>
<protein>
    <submittedName>
        <fullName evidence="2">DUF262 domain-containing protein</fullName>
    </submittedName>
</protein>
<sequence>MKLPEPHTKTFSTLVGEIENGQIKIPQFQREFVWTMQKSAALIDSIIKGYPIGTFIFWRTNERLRSVKNIGKLDLPEPKPGEFVDYVLDGQQRLTSLFASLQGVILTREDGREDNFSQIFIDLEAQDSEQIVITDIASKDEKSLMSILNLLKGDFMLLASYPDKYHEKLKNYKNRIESYQYSIIQVKDAPIEIATEIFTRINVSGQALSLFEIMAAKTFDYEKNFDLTEKFQELIENLKPLNYETISDATVLQVVSIILSKECKRQVILKLDKNSFIDIWDKAIDSIERSVEYFRNFYRIPVSHLLPYNALIIPFSYFFFHHKDKPTDDKQRYLEDFFWRCSLSGRYSSSVESKLAQDIKRIDEILAGDLPTYDWSIDTSPEFIKDNGWFSTSRSYVKAILCIYVYHQPKSFNDNSIVNVSNYWLKQANSKNYHHFFPKAHLKKQDYFDWYINHILNITIVDDFLNKREIKAQAPSKYMAKFQAINHDLETTMKTHLIENLDTFGIWNDDYEQFLSERAKVVSREISKRIIKQEIDKKGQSNLVDDFEEELTTIE</sequence>